<reference evidence="11 12" key="1">
    <citation type="journal article" date="2012" name="Nucleic Acids Res.">
        <title>Sequencing of the smallest Apicomplexan genome from the human pathogen Babesia microti.</title>
        <authorList>
            <person name="Cornillot E."/>
            <person name="Hadj-Kaddour K."/>
            <person name="Dassouli A."/>
            <person name="Noel B."/>
            <person name="Ranwez V."/>
            <person name="Vacherie B."/>
            <person name="Augagneur Y."/>
            <person name="Bres V."/>
            <person name="Duclos A."/>
            <person name="Randazzo S."/>
            <person name="Carcy B."/>
            <person name="Debierre-Grockiego F."/>
            <person name="Delbecq S."/>
            <person name="Moubri-Menage K."/>
            <person name="Shams-Eldin H."/>
            <person name="Usmani-Brown S."/>
            <person name="Bringaud F."/>
            <person name="Wincker P."/>
            <person name="Vivares C.P."/>
            <person name="Schwarz R.T."/>
            <person name="Schetters T.P."/>
            <person name="Krause P.J."/>
            <person name="Gorenflot A."/>
            <person name="Berry V."/>
            <person name="Barbe V."/>
            <person name="Ben Mamoun C."/>
        </authorList>
    </citation>
    <scope>NUCLEOTIDE SEQUENCE [LARGE SCALE GENOMIC DNA]</scope>
    <source>
        <strain evidence="11 12">RI</strain>
    </source>
</reference>
<dbReference type="SUPFAM" id="SSF53067">
    <property type="entry name" value="Actin-like ATPase domain"/>
    <property type="match status" value="1"/>
</dbReference>
<dbReference type="RefSeq" id="XP_021337857.1">
    <property type="nucleotide sequence ID" value="XM_021482671.1"/>
</dbReference>
<accession>A0A1N6LY45</accession>
<feature type="binding site" evidence="9">
    <location>
        <begin position="133"/>
        <end position="137"/>
    </location>
    <ligand>
        <name>substrate</name>
    </ligand>
</feature>
<proteinExistence type="inferred from homology"/>
<dbReference type="PANTHER" id="PTHR11735">
    <property type="entry name" value="TRNA N6-ADENOSINE THREONYLCARBAMOYLTRANSFERASE"/>
    <property type="match status" value="1"/>
</dbReference>
<comment type="similarity">
    <text evidence="9">Belongs to the KAE1 / TsaD family.</text>
</comment>
<dbReference type="OrthoDB" id="10254073at2759"/>
<dbReference type="InterPro" id="IPR034680">
    <property type="entry name" value="Kae1_archaea_euk"/>
</dbReference>
<evidence type="ECO:0000256" key="4">
    <source>
        <dbReference type="ARBA" id="ARBA00022694"/>
    </source>
</evidence>
<comment type="subcellular location">
    <subcellularLocation>
        <location evidence="9">Cytoplasm</location>
    </subcellularLocation>
    <subcellularLocation>
        <location evidence="9">Nucleus</location>
    </subcellularLocation>
</comment>
<dbReference type="EMBL" id="LN871599">
    <property type="protein sequence ID" value="SIO73798.1"/>
    <property type="molecule type" value="Genomic_DNA"/>
</dbReference>
<comment type="cofactor">
    <cofactor evidence="9">
        <name>a divalent metal cation</name>
        <dbReference type="ChEBI" id="CHEBI:60240"/>
    </cofactor>
    <text evidence="9">Binds 1 divalent metal cation per subunit.</text>
</comment>
<dbReference type="VEuPathDB" id="PiroplasmaDB:BmR1_04g08255"/>
<dbReference type="GO" id="GO:0046872">
    <property type="term" value="F:metal ion binding"/>
    <property type="evidence" value="ECO:0007669"/>
    <property type="project" value="UniProtKB-KW"/>
</dbReference>
<keyword evidence="5 9" id="KW-0479">Metal-binding</keyword>
<dbReference type="Pfam" id="PF00814">
    <property type="entry name" value="TsaD"/>
    <property type="match status" value="1"/>
</dbReference>
<dbReference type="InterPro" id="IPR043129">
    <property type="entry name" value="ATPase_NBD"/>
</dbReference>
<keyword evidence="9" id="KW-0539">Nucleus</keyword>
<evidence type="ECO:0000256" key="9">
    <source>
        <dbReference type="HAMAP-Rule" id="MF_03180"/>
    </source>
</evidence>
<feature type="binding site" evidence="9">
    <location>
        <position position="116"/>
    </location>
    <ligand>
        <name>a divalent metal cation</name>
        <dbReference type="ChEBI" id="CHEBI:60240"/>
    </ligand>
</feature>
<dbReference type="GO" id="GO:0061711">
    <property type="term" value="F:tRNA N(6)-L-threonylcarbamoyladenine synthase activity"/>
    <property type="evidence" value="ECO:0007669"/>
    <property type="project" value="UniProtKB-EC"/>
</dbReference>
<feature type="binding site" evidence="9">
    <location>
        <position position="186"/>
    </location>
    <ligand>
        <name>substrate</name>
    </ligand>
</feature>
<feature type="binding site" evidence="9">
    <location>
        <position position="112"/>
    </location>
    <ligand>
        <name>a divalent metal cation</name>
        <dbReference type="ChEBI" id="CHEBI:60240"/>
    </ligand>
</feature>
<feature type="binding site" evidence="9">
    <location>
        <position position="362"/>
    </location>
    <ligand>
        <name>a divalent metal cation</name>
        <dbReference type="ChEBI" id="CHEBI:60240"/>
    </ligand>
</feature>
<evidence type="ECO:0000313" key="11">
    <source>
        <dbReference type="EMBL" id="SIO73798.1"/>
    </source>
</evidence>
<sequence length="403" mass="44699">MCPKYTIGIECSANKLAIGILDSKCRILSNVRRTFAAPAGEGFFPRCVARHHRQHIAQLIKLALNESCITLSQIGLICYTKGPGFGSCLYVGSVAAKVLHLLTSAPVVCVNHCVAHVEMGRFISQFSDPAVLYVSGGNTQVLVFDRNRRVYSVIGETLDIAAGNVIDRVARLLKLPNYPAPGLSIELLAQKATIKHKLLPLPIALKGMDCALNGIVSKLELLISRHPNMAIKRFETVQNEALKPLCDGNYTFVQDAKSRDFQDTCSVGTRSLTNDLEYVKLETQKDVDLNEFHAEDVCYSVQEILFAMLVEITERAMSFTNADSVLLVGGVGCNRRLQEMIGKMAECRGAKLCPMDERYCIDNGIMIGYTGLLEYQVTKKSAKLEEMTVSQRYRTDETIIHWR</sequence>
<dbReference type="PRINTS" id="PR00789">
    <property type="entry name" value="OSIALOPTASE"/>
</dbReference>
<dbReference type="GO" id="GO:0000408">
    <property type="term" value="C:EKC/KEOPS complex"/>
    <property type="evidence" value="ECO:0007669"/>
    <property type="project" value="InterPro"/>
</dbReference>
<evidence type="ECO:0000256" key="7">
    <source>
        <dbReference type="ARBA" id="ARBA00030439"/>
    </source>
</evidence>
<dbReference type="PANTHER" id="PTHR11735:SF14">
    <property type="entry name" value="TRNA N6-ADENOSINE THREONYLCARBAMOYLTRANSFERASE"/>
    <property type="match status" value="1"/>
</dbReference>
<dbReference type="GO" id="GO:0002949">
    <property type="term" value="P:tRNA threonylcarbamoyladenosine modification"/>
    <property type="evidence" value="ECO:0007669"/>
    <property type="project" value="UniProtKB-UniRule"/>
</dbReference>
<dbReference type="HAMAP" id="MF_01446">
    <property type="entry name" value="Kae1"/>
    <property type="match status" value="1"/>
</dbReference>
<dbReference type="Proteomes" id="UP000002899">
    <property type="component" value="Chromosome IV"/>
</dbReference>
<dbReference type="GO" id="GO:0005634">
    <property type="term" value="C:nucleus"/>
    <property type="evidence" value="ECO:0007669"/>
    <property type="project" value="UniProtKB-SubCell"/>
</dbReference>
<feature type="domain" description="Gcp-like" evidence="10">
    <location>
        <begin position="32"/>
        <end position="369"/>
    </location>
</feature>
<feature type="binding site" evidence="9">
    <location>
        <position position="167"/>
    </location>
    <ligand>
        <name>substrate</name>
    </ligand>
</feature>
<evidence type="ECO:0000313" key="12">
    <source>
        <dbReference type="Proteomes" id="UP000002899"/>
    </source>
</evidence>
<keyword evidence="12" id="KW-1185">Reference proteome</keyword>
<feature type="binding site" evidence="9">
    <location>
        <position position="182"/>
    </location>
    <ligand>
        <name>substrate</name>
    </ligand>
</feature>
<keyword evidence="2 9" id="KW-0963">Cytoplasm</keyword>
<keyword evidence="4 9" id="KW-0819">tRNA processing</keyword>
<organism evidence="11 12">
    <name type="scientific">Babesia microti (strain RI)</name>
    <dbReference type="NCBI Taxonomy" id="1133968"/>
    <lineage>
        <taxon>Eukaryota</taxon>
        <taxon>Sar</taxon>
        <taxon>Alveolata</taxon>
        <taxon>Apicomplexa</taxon>
        <taxon>Aconoidasida</taxon>
        <taxon>Piroplasmida</taxon>
        <taxon>Babesiidae</taxon>
        <taxon>Babesia</taxon>
    </lineage>
</organism>
<dbReference type="GeneID" id="24426288"/>
<dbReference type="AlphaFoldDB" id="A0A1N6LY45"/>
<dbReference type="GO" id="GO:0005737">
    <property type="term" value="C:cytoplasm"/>
    <property type="evidence" value="ECO:0007669"/>
    <property type="project" value="UniProtKB-SubCell"/>
</dbReference>
<dbReference type="InterPro" id="IPR017861">
    <property type="entry name" value="KAE1/TsaD"/>
</dbReference>
<keyword evidence="3 9" id="KW-0808">Transferase</keyword>
<evidence type="ECO:0000256" key="1">
    <source>
        <dbReference type="ARBA" id="ARBA00012156"/>
    </source>
</evidence>
<dbReference type="KEGG" id="bmic:BmR1_04g08255"/>
<keyword evidence="6 9" id="KW-0012">Acyltransferase</keyword>
<evidence type="ECO:0000256" key="6">
    <source>
        <dbReference type="ARBA" id="ARBA00023315"/>
    </source>
</evidence>
<evidence type="ECO:0000256" key="3">
    <source>
        <dbReference type="ARBA" id="ARBA00022679"/>
    </source>
</evidence>
<gene>
    <name evidence="11" type="ORF">BmR1_04g08255</name>
</gene>
<feature type="binding site" evidence="9">
    <location>
        <position position="334"/>
    </location>
    <ligand>
        <name>substrate</name>
    </ligand>
</feature>
<feature type="binding site" evidence="9">
    <location>
        <position position="133"/>
    </location>
    <ligand>
        <name>a divalent metal cation</name>
        <dbReference type="ChEBI" id="CHEBI:60240"/>
    </ligand>
</feature>
<comment type="catalytic activity">
    <reaction evidence="8 9">
        <text>L-threonylcarbamoyladenylate + adenosine(37) in tRNA = N(6)-L-threonylcarbamoyladenosine(37) in tRNA + AMP + H(+)</text>
        <dbReference type="Rhea" id="RHEA:37059"/>
        <dbReference type="Rhea" id="RHEA-COMP:10162"/>
        <dbReference type="Rhea" id="RHEA-COMP:10163"/>
        <dbReference type="ChEBI" id="CHEBI:15378"/>
        <dbReference type="ChEBI" id="CHEBI:73682"/>
        <dbReference type="ChEBI" id="CHEBI:74411"/>
        <dbReference type="ChEBI" id="CHEBI:74418"/>
        <dbReference type="ChEBI" id="CHEBI:456215"/>
        <dbReference type="EC" id="2.3.1.234"/>
    </reaction>
</comment>
<name>A0A1N6LY45_BABMR</name>
<reference evidence="11 12" key="3">
    <citation type="journal article" date="2016" name="Sci. Rep.">
        <title>Genome-wide diversity and gene expression profiling of Babesia microti isolates identify polymorphic genes that mediate host-pathogen interactions.</title>
        <authorList>
            <person name="Silva J.C."/>
            <person name="Cornillot E."/>
            <person name="McCracken C."/>
            <person name="Usmani-Brown S."/>
            <person name="Dwivedi A."/>
            <person name="Ifeonu O.O."/>
            <person name="Crabtree J."/>
            <person name="Gotia H.T."/>
            <person name="Virji A.Z."/>
            <person name="Reynes C."/>
            <person name="Colinge J."/>
            <person name="Kumar V."/>
            <person name="Lawres L."/>
            <person name="Pazzi J.E."/>
            <person name="Pablo J.V."/>
            <person name="Hung C."/>
            <person name="Brancato J."/>
            <person name="Kumari P."/>
            <person name="Orvis J."/>
            <person name="Tretina K."/>
            <person name="Chibucos M."/>
            <person name="Ott S."/>
            <person name="Sadzewicz L."/>
            <person name="Sengamalay N."/>
            <person name="Shetty A.C."/>
            <person name="Su Q."/>
            <person name="Tallon L."/>
            <person name="Fraser C.M."/>
            <person name="Frutos R."/>
            <person name="Molina D.M."/>
            <person name="Krause P.J."/>
            <person name="Ben Mamoun C."/>
        </authorList>
    </citation>
    <scope>NUCLEOTIDE SEQUENCE [LARGE SCALE GENOMIC DNA]</scope>
    <source>
        <strain evidence="11 12">RI</strain>
    </source>
</reference>
<evidence type="ECO:0000256" key="2">
    <source>
        <dbReference type="ARBA" id="ARBA00022490"/>
    </source>
</evidence>
<dbReference type="InterPro" id="IPR000905">
    <property type="entry name" value="Gcp-like_dom"/>
</dbReference>
<reference evidence="11 12" key="2">
    <citation type="journal article" date="2013" name="PLoS ONE">
        <title>Whole genome mapping and re-organization of the nuclear and mitochondrial genomes of Babesia microti isolates.</title>
        <authorList>
            <person name="Cornillot E."/>
            <person name="Dassouli A."/>
            <person name="Garg A."/>
            <person name="Pachikara N."/>
            <person name="Randazzo S."/>
            <person name="Depoix D."/>
            <person name="Carcy B."/>
            <person name="Delbecq S."/>
            <person name="Frutos R."/>
            <person name="Silva J.C."/>
            <person name="Sutton R."/>
            <person name="Krause P.J."/>
            <person name="Mamoun C.B."/>
        </authorList>
    </citation>
    <scope>NUCLEOTIDE SEQUENCE [LARGE SCALE GENOMIC DNA]</scope>
    <source>
        <strain evidence="11 12">RI</strain>
    </source>
</reference>
<dbReference type="CDD" id="cd24132">
    <property type="entry name" value="ASKHA_NBD_OSGEP_like_euk"/>
    <property type="match status" value="1"/>
</dbReference>
<evidence type="ECO:0000256" key="8">
    <source>
        <dbReference type="ARBA" id="ARBA00048117"/>
    </source>
</evidence>
<evidence type="ECO:0000256" key="5">
    <source>
        <dbReference type="ARBA" id="ARBA00022723"/>
    </source>
</evidence>
<evidence type="ECO:0000259" key="10">
    <source>
        <dbReference type="Pfam" id="PF00814"/>
    </source>
</evidence>
<dbReference type="EC" id="2.3.1.234" evidence="1"/>
<protein>
    <recommendedName>
        <fullName evidence="1">N(6)-L-threonylcarbamoyladenine synthase</fullName>
        <ecNumber evidence="1">2.3.1.234</ecNumber>
    </recommendedName>
    <alternativeName>
        <fullName evidence="7">N6-L-threonylcarbamoyladenine synthase</fullName>
    </alternativeName>
</protein>
<dbReference type="Gene3D" id="3.30.420.40">
    <property type="match status" value="4"/>
</dbReference>